<keyword evidence="3" id="KW-1185">Reference proteome</keyword>
<reference evidence="3" key="1">
    <citation type="submission" date="2017-03" db="EMBL/GenBank/DDBJ databases">
        <authorList>
            <person name="Sharma R."/>
            <person name="Thines M."/>
        </authorList>
    </citation>
    <scope>NUCLEOTIDE SEQUENCE [LARGE SCALE GENOMIC DNA]</scope>
</reference>
<proteinExistence type="predicted"/>
<dbReference type="EMBL" id="FWEW01003824">
    <property type="protein sequence ID" value="SLM41319.1"/>
    <property type="molecule type" value="Genomic_DNA"/>
</dbReference>
<evidence type="ECO:0000313" key="2">
    <source>
        <dbReference type="EMBL" id="SLM41319.1"/>
    </source>
</evidence>
<organism evidence="2 3">
    <name type="scientific">Lasallia pustulata</name>
    <dbReference type="NCBI Taxonomy" id="136370"/>
    <lineage>
        <taxon>Eukaryota</taxon>
        <taxon>Fungi</taxon>
        <taxon>Dikarya</taxon>
        <taxon>Ascomycota</taxon>
        <taxon>Pezizomycotina</taxon>
        <taxon>Lecanoromycetes</taxon>
        <taxon>OSLEUM clade</taxon>
        <taxon>Umbilicariomycetidae</taxon>
        <taxon>Umbilicariales</taxon>
        <taxon>Umbilicariaceae</taxon>
        <taxon>Lasallia</taxon>
    </lineage>
</organism>
<name>A0A1W5DEL3_9LECA</name>
<evidence type="ECO:0000313" key="3">
    <source>
        <dbReference type="Proteomes" id="UP000192927"/>
    </source>
</evidence>
<sequence>MDDARATQVNTFEAGKRVVFEGVVYDMPLDFNESKKPRCSMRTTTLPHYYDGTPFPANWFSHETVVGYPSDKSPENDGVDDVLDMVSLFEGEDLRCCIHGVVALQYYGSERDWWICVPTPALSKAVDLLKARPEKYTPFAPDCRVADEPLSKWPRFKVVGTKLFVLLVAADEVRFAIDQEGSIVRGKTGLPFPSLPAFVQSLLDSKNLLDLEDIIDAMNLGEDWAAGNSVEVSDQPYPGVRMSPKQAWEKSTRTRQSRMGWKYDPKIYATRYRRYKERDPRETGDL</sequence>
<accession>A0A1W5DEL3</accession>
<dbReference type="Proteomes" id="UP000192927">
    <property type="component" value="Unassembled WGS sequence"/>
</dbReference>
<dbReference type="AlphaFoldDB" id="A0A1W5DEL3"/>
<evidence type="ECO:0000256" key="1">
    <source>
        <dbReference type="SAM" id="MobiDB-lite"/>
    </source>
</evidence>
<feature type="region of interest" description="Disordered" evidence="1">
    <location>
        <begin position="235"/>
        <end position="255"/>
    </location>
</feature>
<protein>
    <submittedName>
        <fullName evidence="2">Uncharacterized protein</fullName>
    </submittedName>
</protein>